<gene>
    <name evidence="1" type="ORF">F511_20074</name>
</gene>
<name>A0A2Z7BTK9_9LAMI</name>
<protein>
    <submittedName>
        <fullName evidence="1">Uncharacterized protein</fullName>
    </submittedName>
</protein>
<organism evidence="1 2">
    <name type="scientific">Dorcoceras hygrometricum</name>
    <dbReference type="NCBI Taxonomy" id="472368"/>
    <lineage>
        <taxon>Eukaryota</taxon>
        <taxon>Viridiplantae</taxon>
        <taxon>Streptophyta</taxon>
        <taxon>Embryophyta</taxon>
        <taxon>Tracheophyta</taxon>
        <taxon>Spermatophyta</taxon>
        <taxon>Magnoliopsida</taxon>
        <taxon>eudicotyledons</taxon>
        <taxon>Gunneridae</taxon>
        <taxon>Pentapetalae</taxon>
        <taxon>asterids</taxon>
        <taxon>lamiids</taxon>
        <taxon>Lamiales</taxon>
        <taxon>Gesneriaceae</taxon>
        <taxon>Didymocarpoideae</taxon>
        <taxon>Trichosporeae</taxon>
        <taxon>Loxocarpinae</taxon>
        <taxon>Dorcoceras</taxon>
    </lineage>
</organism>
<sequence>MTFRAVRTNRYNQDLGLIHSTNGNHLESPNEGLQIAFFYSLLRNSAKLTVQSSSSTVLVCYSIRFSSDLVQLQYWISSGSTTVSDLVQLTAAQLIRLYYRILIRTGSAAVLDLVWFNYSIRSGLAIVSDLVQLTATQLIRLYVRPAHLN</sequence>
<reference evidence="1 2" key="1">
    <citation type="journal article" date="2015" name="Proc. Natl. Acad. Sci. U.S.A.">
        <title>The resurrection genome of Boea hygrometrica: A blueprint for survival of dehydration.</title>
        <authorList>
            <person name="Xiao L."/>
            <person name="Yang G."/>
            <person name="Zhang L."/>
            <person name="Yang X."/>
            <person name="Zhao S."/>
            <person name="Ji Z."/>
            <person name="Zhou Q."/>
            <person name="Hu M."/>
            <person name="Wang Y."/>
            <person name="Chen M."/>
            <person name="Xu Y."/>
            <person name="Jin H."/>
            <person name="Xiao X."/>
            <person name="Hu G."/>
            <person name="Bao F."/>
            <person name="Hu Y."/>
            <person name="Wan P."/>
            <person name="Li L."/>
            <person name="Deng X."/>
            <person name="Kuang T."/>
            <person name="Xiang C."/>
            <person name="Zhu J.K."/>
            <person name="Oliver M.J."/>
            <person name="He Y."/>
        </authorList>
    </citation>
    <scope>NUCLEOTIDE SEQUENCE [LARGE SCALE GENOMIC DNA]</scope>
    <source>
        <strain evidence="2">cv. XS01</strain>
    </source>
</reference>
<dbReference type="Proteomes" id="UP000250235">
    <property type="component" value="Unassembled WGS sequence"/>
</dbReference>
<dbReference type="AlphaFoldDB" id="A0A2Z7BTK9"/>
<proteinExistence type="predicted"/>
<evidence type="ECO:0000313" key="2">
    <source>
        <dbReference type="Proteomes" id="UP000250235"/>
    </source>
</evidence>
<dbReference type="EMBL" id="KV003172">
    <property type="protein sequence ID" value="KZV36998.1"/>
    <property type="molecule type" value="Genomic_DNA"/>
</dbReference>
<accession>A0A2Z7BTK9</accession>
<keyword evidence="2" id="KW-1185">Reference proteome</keyword>
<evidence type="ECO:0000313" key="1">
    <source>
        <dbReference type="EMBL" id="KZV36998.1"/>
    </source>
</evidence>